<gene>
    <name evidence="10" type="ORF">L9F63_001182</name>
</gene>
<dbReference type="InterPro" id="IPR018047">
    <property type="entry name" value="Ammonium_transpt_CS"/>
</dbReference>
<dbReference type="Proteomes" id="UP001233999">
    <property type="component" value="Unassembled WGS sequence"/>
</dbReference>
<comment type="caution">
    <text evidence="10">The sequence shown here is derived from an EMBL/GenBank/DDBJ whole genome shotgun (WGS) entry which is preliminary data.</text>
</comment>
<feature type="transmembrane region" description="Helical" evidence="8">
    <location>
        <begin position="210"/>
        <end position="231"/>
    </location>
</feature>
<sequence>DFSGCGPVHLLGGTCSFFGALLLGPRLGRFNDKAEETQDMINVSGPISRLTGLGGMILVTGFLAFNGGTQATMTNPGDGATVARILINTVLGGSGGSISVMFASKMGLCGKPCWSFIYTLNGAFIGMISVCAAVNEMSMWASFVSGIIAGPVYLIIHYIILWCRIDDPLDTVAIHFGGGFWGLISASIFSSSGFIFGINRDTLLIFAYRMAGACVIILWSAVTSCITFGFLKCIGKLRVSPEEELQGLDISIHNEPGYPTKAWQGFGDNIKITGW</sequence>
<dbReference type="SUPFAM" id="SSF111352">
    <property type="entry name" value="Ammonium transporter"/>
    <property type="match status" value="1"/>
</dbReference>
<evidence type="ECO:0000256" key="3">
    <source>
        <dbReference type="ARBA" id="ARBA00022448"/>
    </source>
</evidence>
<comment type="subcellular location">
    <subcellularLocation>
        <location evidence="1">Membrane</location>
        <topology evidence="1">Multi-pass membrane protein</topology>
    </subcellularLocation>
</comment>
<comment type="similarity">
    <text evidence="2">Belongs to the ammonia transporter channel (TC 1.A.11.2) family.</text>
</comment>
<reference evidence="10" key="1">
    <citation type="journal article" date="2023" name="IScience">
        <title>Live-bearing cockroach genome reveals convergent evolutionary mechanisms linked to viviparity in insects and beyond.</title>
        <authorList>
            <person name="Fouks B."/>
            <person name="Harrison M.C."/>
            <person name="Mikhailova A.A."/>
            <person name="Marchal E."/>
            <person name="English S."/>
            <person name="Carruthers M."/>
            <person name="Jennings E.C."/>
            <person name="Chiamaka E.L."/>
            <person name="Frigard R.A."/>
            <person name="Pippel M."/>
            <person name="Attardo G.M."/>
            <person name="Benoit J.B."/>
            <person name="Bornberg-Bauer E."/>
            <person name="Tobe S.S."/>
        </authorList>
    </citation>
    <scope>NUCLEOTIDE SEQUENCE</scope>
    <source>
        <strain evidence="10">Stay&amp;Tobe</strain>
    </source>
</reference>
<protein>
    <recommendedName>
        <fullName evidence="9">Ammonium transporter AmtB-like domain-containing protein</fullName>
    </recommendedName>
</protein>
<name>A0AAD8EJA7_DIPPU</name>
<dbReference type="Pfam" id="PF00909">
    <property type="entry name" value="Ammonium_transp"/>
    <property type="match status" value="1"/>
</dbReference>
<dbReference type="PANTHER" id="PTHR11730">
    <property type="entry name" value="AMMONIUM TRANSPORTER"/>
    <property type="match status" value="1"/>
</dbReference>
<dbReference type="EMBL" id="JASPKZ010003842">
    <property type="protein sequence ID" value="KAJ9592286.1"/>
    <property type="molecule type" value="Genomic_DNA"/>
</dbReference>
<dbReference type="GO" id="GO:0097272">
    <property type="term" value="P:ammonium homeostasis"/>
    <property type="evidence" value="ECO:0007669"/>
    <property type="project" value="TreeGrafter"/>
</dbReference>
<evidence type="ECO:0000256" key="7">
    <source>
        <dbReference type="ARBA" id="ARBA00023177"/>
    </source>
</evidence>
<evidence type="ECO:0000256" key="2">
    <source>
        <dbReference type="ARBA" id="ARBA00005887"/>
    </source>
</evidence>
<accession>A0AAD8EJA7</accession>
<keyword evidence="5 8" id="KW-1133">Transmembrane helix</keyword>
<evidence type="ECO:0000256" key="5">
    <source>
        <dbReference type="ARBA" id="ARBA00022989"/>
    </source>
</evidence>
<keyword evidence="7" id="KW-0924">Ammonia transport</keyword>
<reference evidence="10" key="2">
    <citation type="submission" date="2023-05" db="EMBL/GenBank/DDBJ databases">
        <authorList>
            <person name="Fouks B."/>
        </authorList>
    </citation>
    <scope>NUCLEOTIDE SEQUENCE</scope>
    <source>
        <strain evidence="10">Stay&amp;Tobe</strain>
        <tissue evidence="10">Testes</tissue>
    </source>
</reference>
<keyword evidence="6 8" id="KW-0472">Membrane</keyword>
<feature type="transmembrane region" description="Helical" evidence="8">
    <location>
        <begin position="116"/>
        <end position="135"/>
    </location>
</feature>
<feature type="transmembrane region" description="Helical" evidence="8">
    <location>
        <begin position="141"/>
        <end position="161"/>
    </location>
</feature>
<evidence type="ECO:0000259" key="9">
    <source>
        <dbReference type="Pfam" id="PF00909"/>
    </source>
</evidence>
<evidence type="ECO:0000313" key="11">
    <source>
        <dbReference type="Proteomes" id="UP001233999"/>
    </source>
</evidence>
<dbReference type="PROSITE" id="PS01219">
    <property type="entry name" value="AMMONIUM_TRANSP"/>
    <property type="match status" value="1"/>
</dbReference>
<dbReference type="GO" id="GO:0008519">
    <property type="term" value="F:ammonium channel activity"/>
    <property type="evidence" value="ECO:0007669"/>
    <property type="project" value="InterPro"/>
</dbReference>
<feature type="domain" description="Ammonium transporter AmtB-like" evidence="9">
    <location>
        <begin position="1"/>
        <end position="258"/>
    </location>
</feature>
<dbReference type="Gene3D" id="1.10.3430.10">
    <property type="entry name" value="Ammonium transporter AmtB like domains"/>
    <property type="match status" value="1"/>
</dbReference>
<dbReference type="PANTHER" id="PTHR11730:SF6">
    <property type="entry name" value="AMMONIUM TRANSPORTER"/>
    <property type="match status" value="1"/>
</dbReference>
<feature type="transmembrane region" description="Helical" evidence="8">
    <location>
        <begin position="85"/>
        <end position="104"/>
    </location>
</feature>
<keyword evidence="11" id="KW-1185">Reference proteome</keyword>
<feature type="non-terminal residue" evidence="10">
    <location>
        <position position="275"/>
    </location>
</feature>
<dbReference type="AlphaFoldDB" id="A0AAD8EJA7"/>
<feature type="transmembrane region" description="Helical" evidence="8">
    <location>
        <begin position="173"/>
        <end position="198"/>
    </location>
</feature>
<keyword evidence="4 8" id="KW-0812">Transmembrane</keyword>
<evidence type="ECO:0000256" key="6">
    <source>
        <dbReference type="ARBA" id="ARBA00023136"/>
    </source>
</evidence>
<feature type="transmembrane region" description="Helical" evidence="8">
    <location>
        <begin position="46"/>
        <end position="65"/>
    </location>
</feature>
<evidence type="ECO:0000313" key="10">
    <source>
        <dbReference type="EMBL" id="KAJ9592286.1"/>
    </source>
</evidence>
<organism evidence="10 11">
    <name type="scientific">Diploptera punctata</name>
    <name type="common">Pacific beetle cockroach</name>
    <dbReference type="NCBI Taxonomy" id="6984"/>
    <lineage>
        <taxon>Eukaryota</taxon>
        <taxon>Metazoa</taxon>
        <taxon>Ecdysozoa</taxon>
        <taxon>Arthropoda</taxon>
        <taxon>Hexapoda</taxon>
        <taxon>Insecta</taxon>
        <taxon>Pterygota</taxon>
        <taxon>Neoptera</taxon>
        <taxon>Polyneoptera</taxon>
        <taxon>Dictyoptera</taxon>
        <taxon>Blattodea</taxon>
        <taxon>Blaberoidea</taxon>
        <taxon>Blaberidae</taxon>
        <taxon>Diplopterinae</taxon>
        <taxon>Diploptera</taxon>
    </lineage>
</organism>
<dbReference type="InterPro" id="IPR024041">
    <property type="entry name" value="NH4_transpt_AmtB-like_dom"/>
</dbReference>
<dbReference type="InterPro" id="IPR029020">
    <property type="entry name" value="Ammonium/urea_transptr"/>
</dbReference>
<dbReference type="GO" id="GO:0005886">
    <property type="term" value="C:plasma membrane"/>
    <property type="evidence" value="ECO:0007669"/>
    <property type="project" value="TreeGrafter"/>
</dbReference>
<evidence type="ECO:0000256" key="1">
    <source>
        <dbReference type="ARBA" id="ARBA00004141"/>
    </source>
</evidence>
<evidence type="ECO:0000256" key="8">
    <source>
        <dbReference type="SAM" id="Phobius"/>
    </source>
</evidence>
<evidence type="ECO:0000256" key="4">
    <source>
        <dbReference type="ARBA" id="ARBA00022692"/>
    </source>
</evidence>
<proteinExistence type="inferred from homology"/>
<feature type="transmembrane region" description="Helical" evidence="8">
    <location>
        <begin position="6"/>
        <end position="25"/>
    </location>
</feature>
<keyword evidence="3" id="KW-0813">Transport</keyword>